<feature type="compositionally biased region" description="Basic residues" evidence="1">
    <location>
        <begin position="95"/>
        <end position="104"/>
    </location>
</feature>
<feature type="region of interest" description="Disordered" evidence="1">
    <location>
        <begin position="53"/>
        <end position="130"/>
    </location>
</feature>
<keyword evidence="3" id="KW-1185">Reference proteome</keyword>
<name>A0ABR1V6Q1_9PEZI</name>
<evidence type="ECO:0008006" key="4">
    <source>
        <dbReference type="Google" id="ProtNLM"/>
    </source>
</evidence>
<reference evidence="2 3" key="1">
    <citation type="submission" date="2023-01" db="EMBL/GenBank/DDBJ databases">
        <title>Analysis of 21 Apiospora genomes using comparative genomics revels a genus with tremendous synthesis potential of carbohydrate active enzymes and secondary metabolites.</title>
        <authorList>
            <person name="Sorensen T."/>
        </authorList>
    </citation>
    <scope>NUCLEOTIDE SEQUENCE [LARGE SCALE GENOMIC DNA]</scope>
    <source>
        <strain evidence="2 3">CBS 114990</strain>
    </source>
</reference>
<protein>
    <recommendedName>
        <fullName evidence="4">Myb-like domain-containing protein</fullName>
    </recommendedName>
</protein>
<proteinExistence type="predicted"/>
<evidence type="ECO:0000256" key="1">
    <source>
        <dbReference type="SAM" id="MobiDB-lite"/>
    </source>
</evidence>
<sequence>MTPEQERSIIFLVLMRTNPELSGGNWTEIAPKVGLGHEIVRKKFAAMRKAFLEPQAAKGGAESSAAASSSKKRGRANKAADEEEDDAERDATQAKRQRRGRRSNKGNTPATKAEANSDEGSVDEVSLQTW</sequence>
<dbReference type="Proteomes" id="UP001433268">
    <property type="component" value="Unassembled WGS sequence"/>
</dbReference>
<dbReference type="RefSeq" id="XP_066662759.1">
    <property type="nucleotide sequence ID" value="XM_066817067.1"/>
</dbReference>
<dbReference type="EMBL" id="JAQQWN010000009">
    <property type="protein sequence ID" value="KAK8066006.1"/>
    <property type="molecule type" value="Genomic_DNA"/>
</dbReference>
<evidence type="ECO:0000313" key="2">
    <source>
        <dbReference type="EMBL" id="KAK8066006.1"/>
    </source>
</evidence>
<accession>A0ABR1V6Q1</accession>
<feature type="compositionally biased region" description="Low complexity" evidence="1">
    <location>
        <begin position="56"/>
        <end position="69"/>
    </location>
</feature>
<organism evidence="2 3">
    <name type="scientific">Apiospora hydei</name>
    <dbReference type="NCBI Taxonomy" id="1337664"/>
    <lineage>
        <taxon>Eukaryota</taxon>
        <taxon>Fungi</taxon>
        <taxon>Dikarya</taxon>
        <taxon>Ascomycota</taxon>
        <taxon>Pezizomycotina</taxon>
        <taxon>Sordariomycetes</taxon>
        <taxon>Xylariomycetidae</taxon>
        <taxon>Amphisphaeriales</taxon>
        <taxon>Apiosporaceae</taxon>
        <taxon>Apiospora</taxon>
    </lineage>
</organism>
<dbReference type="GeneID" id="92050127"/>
<comment type="caution">
    <text evidence="2">The sequence shown here is derived from an EMBL/GenBank/DDBJ whole genome shotgun (WGS) entry which is preliminary data.</text>
</comment>
<gene>
    <name evidence="2" type="ORF">PG997_012753</name>
</gene>
<evidence type="ECO:0000313" key="3">
    <source>
        <dbReference type="Proteomes" id="UP001433268"/>
    </source>
</evidence>